<gene>
    <name evidence="1" type="ORF">SAMN05421855_10366</name>
</gene>
<evidence type="ECO:0000313" key="2">
    <source>
        <dbReference type="Proteomes" id="UP000199321"/>
    </source>
</evidence>
<protein>
    <submittedName>
        <fullName evidence="1">Uncharacterized protein</fullName>
    </submittedName>
</protein>
<keyword evidence="2" id="KW-1185">Reference proteome</keyword>
<dbReference type="EMBL" id="FNBA01000003">
    <property type="protein sequence ID" value="SDE86179.1"/>
    <property type="molecule type" value="Genomic_DNA"/>
</dbReference>
<dbReference type="Proteomes" id="UP000199321">
    <property type="component" value="Unassembled WGS sequence"/>
</dbReference>
<proteinExistence type="predicted"/>
<accession>A0A1G7GDU0</accession>
<name>A0A1G7GDU0_9FLAO</name>
<sequence length="34" mass="3684">MLLFMGGFLIKSRSLGYVLNTVLVTAKVEAKGIL</sequence>
<reference evidence="1 2" key="1">
    <citation type="submission" date="2016-10" db="EMBL/GenBank/DDBJ databases">
        <authorList>
            <person name="de Groot N.N."/>
        </authorList>
    </citation>
    <scope>NUCLEOTIDE SEQUENCE [LARGE SCALE GENOMIC DNA]</scope>
    <source>
        <strain evidence="1 2">DSM 16195</strain>
    </source>
</reference>
<evidence type="ECO:0000313" key="1">
    <source>
        <dbReference type="EMBL" id="SDE86179.1"/>
    </source>
</evidence>
<dbReference type="AlphaFoldDB" id="A0A1G7GDU0"/>
<organism evidence="1 2">
    <name type="scientific">Ulvibacter litoralis</name>
    <dbReference type="NCBI Taxonomy" id="227084"/>
    <lineage>
        <taxon>Bacteria</taxon>
        <taxon>Pseudomonadati</taxon>
        <taxon>Bacteroidota</taxon>
        <taxon>Flavobacteriia</taxon>
        <taxon>Flavobacteriales</taxon>
        <taxon>Flavobacteriaceae</taxon>
        <taxon>Ulvibacter</taxon>
    </lineage>
</organism>